<feature type="domain" description="Prokaryotic glutathione synthetase ATP-binding" evidence="1">
    <location>
        <begin position="107"/>
        <end position="239"/>
    </location>
</feature>
<gene>
    <name evidence="2" type="ORF">CAMSH0001_0100</name>
</gene>
<dbReference type="Gene3D" id="3.30.1490.20">
    <property type="entry name" value="ATP-grasp fold, A domain"/>
    <property type="match status" value="1"/>
</dbReference>
<dbReference type="Proteomes" id="UP000003107">
    <property type="component" value="Unassembled WGS sequence"/>
</dbReference>
<dbReference type="eggNOG" id="COG0189">
    <property type="taxonomic scope" value="Bacteria"/>
</dbReference>
<dbReference type="GeneID" id="60991440"/>
<dbReference type="PANTHER" id="PTHR39217:SF1">
    <property type="entry name" value="GLUTATHIONE SYNTHETASE"/>
    <property type="match status" value="1"/>
</dbReference>
<comment type="caution">
    <text evidence="2">The sequence shown here is derived from an EMBL/GenBank/DDBJ whole genome shotgun (WGS) entry which is preliminary data.</text>
</comment>
<dbReference type="GO" id="GO:0004363">
    <property type="term" value="F:glutathione synthase activity"/>
    <property type="evidence" value="ECO:0007669"/>
    <property type="project" value="InterPro"/>
</dbReference>
<dbReference type="STRING" id="553219.CAMSH0001_0100"/>
<evidence type="ECO:0000313" key="3">
    <source>
        <dbReference type="Proteomes" id="UP000003107"/>
    </source>
</evidence>
<dbReference type="EMBL" id="ACVQ01000033">
    <property type="protein sequence ID" value="EET78585.1"/>
    <property type="molecule type" value="Genomic_DNA"/>
</dbReference>
<dbReference type="SUPFAM" id="SSF56059">
    <property type="entry name" value="Glutathione synthetase ATP-binding domain-like"/>
    <property type="match status" value="1"/>
</dbReference>
<evidence type="ECO:0000259" key="1">
    <source>
        <dbReference type="Pfam" id="PF02955"/>
    </source>
</evidence>
<keyword evidence="3" id="KW-1185">Reference proteome</keyword>
<dbReference type="AlphaFoldDB" id="C6RJ04"/>
<dbReference type="RefSeq" id="WP_004321675.1">
    <property type="nucleotide sequence ID" value="NZ_ACVQ01000033.1"/>
</dbReference>
<organism evidence="2 3">
    <name type="scientific">Campylobacter showae RM3277</name>
    <dbReference type="NCBI Taxonomy" id="553219"/>
    <lineage>
        <taxon>Bacteria</taxon>
        <taxon>Pseudomonadati</taxon>
        <taxon>Campylobacterota</taxon>
        <taxon>Epsilonproteobacteria</taxon>
        <taxon>Campylobacterales</taxon>
        <taxon>Campylobacteraceae</taxon>
        <taxon>Campylobacter</taxon>
    </lineage>
</organism>
<evidence type="ECO:0000313" key="2">
    <source>
        <dbReference type="EMBL" id="EET78585.1"/>
    </source>
</evidence>
<dbReference type="Gene3D" id="3.30.470.20">
    <property type="entry name" value="ATP-grasp fold, B domain"/>
    <property type="match status" value="1"/>
</dbReference>
<dbReference type="InterPro" id="IPR053191">
    <property type="entry name" value="DcsG_Biosynth_Enzyme"/>
</dbReference>
<dbReference type="OrthoDB" id="3373978at2"/>
<accession>C6RJ04</accession>
<dbReference type="InterPro" id="IPR004218">
    <property type="entry name" value="GSHS_ATP-bd"/>
</dbReference>
<sequence>MRIFILSCLAYAKGNEDLRNLSRAFSDGGAQCEIVPWQNLDVGSLDEDSLILPLAAWDYSLDAAKFLSFLSELEKSGAKIINGAEIVRWNLSKKYLLELEALGLPAIPSTLLNGDENIEELRRICSGGVIKPLVGQSGNGVAKIDEISNLSEYKNGALLQPFIEEITVSGEICLIFLGGVFSHAVRRSPASEDYRANSNFGVKISSVEPTAAFLNVARDVLARLAFNPVYARIDLIGAKDKILINEVELIEPSLYFSYGKNSTEKFVKVILDKFVAEKKI</sequence>
<dbReference type="Gene3D" id="3.40.50.20">
    <property type="match status" value="1"/>
</dbReference>
<dbReference type="Pfam" id="PF02955">
    <property type="entry name" value="GSH-S_ATP"/>
    <property type="match status" value="1"/>
</dbReference>
<reference evidence="2 3" key="1">
    <citation type="submission" date="2009-07" db="EMBL/GenBank/DDBJ databases">
        <authorList>
            <person name="Madupu R."/>
            <person name="Sebastian Y."/>
            <person name="Durkin A.S."/>
            <person name="Torralba M."/>
            <person name="Methe B."/>
            <person name="Sutton G.G."/>
            <person name="Strausberg R.L."/>
            <person name="Nelson K.E."/>
        </authorList>
    </citation>
    <scope>NUCLEOTIDE SEQUENCE [LARGE SCALE GENOMIC DNA]</scope>
    <source>
        <strain evidence="2 3">RM3277</strain>
    </source>
</reference>
<protein>
    <submittedName>
        <fullName evidence="2">RimK-like ATP-grasp domain protein</fullName>
    </submittedName>
</protein>
<name>C6RJ04_9BACT</name>
<proteinExistence type="predicted"/>
<dbReference type="PANTHER" id="PTHR39217">
    <property type="match status" value="1"/>
</dbReference>
<dbReference type="InterPro" id="IPR013815">
    <property type="entry name" value="ATP_grasp_subdomain_1"/>
</dbReference>
<dbReference type="GO" id="GO:0005524">
    <property type="term" value="F:ATP binding"/>
    <property type="evidence" value="ECO:0007669"/>
    <property type="project" value="InterPro"/>
</dbReference>